<protein>
    <submittedName>
        <fullName evidence="1">Polyketide cyclase</fullName>
    </submittedName>
</protein>
<sequence>MEIGVKMAVDAPKETIWEHYINQEKRVLWEEDLEELQFDGEVKNGTTGRMKLKDMPAMDFVLSKIVDNEIYHDKYSIPNVGTVYFCHDITEEDGQLYVRHSIRSDEDNEIVLNVLTQISSDFPKVLWKLKKVVEA</sequence>
<name>A0A433XP82_9BACL</name>
<evidence type="ECO:0000313" key="1">
    <source>
        <dbReference type="EMBL" id="RUT35778.1"/>
    </source>
</evidence>
<dbReference type="SUPFAM" id="SSF55961">
    <property type="entry name" value="Bet v1-like"/>
    <property type="match status" value="1"/>
</dbReference>
<dbReference type="OrthoDB" id="9810827at2"/>
<gene>
    <name evidence="1" type="ORF">EJP77_01815</name>
</gene>
<proteinExistence type="predicted"/>
<evidence type="ECO:0000313" key="2">
    <source>
        <dbReference type="Proteomes" id="UP000272464"/>
    </source>
</evidence>
<organism evidence="1 2">
    <name type="scientific">Paenibacillus zeisoli</name>
    <dbReference type="NCBI Taxonomy" id="2496267"/>
    <lineage>
        <taxon>Bacteria</taxon>
        <taxon>Bacillati</taxon>
        <taxon>Bacillota</taxon>
        <taxon>Bacilli</taxon>
        <taxon>Bacillales</taxon>
        <taxon>Paenibacillaceae</taxon>
        <taxon>Paenibacillus</taxon>
    </lineage>
</organism>
<accession>A0A433XP82</accession>
<dbReference type="InterPro" id="IPR023393">
    <property type="entry name" value="START-like_dom_sf"/>
</dbReference>
<dbReference type="EMBL" id="RZNX01000001">
    <property type="protein sequence ID" value="RUT35778.1"/>
    <property type="molecule type" value="Genomic_DNA"/>
</dbReference>
<keyword evidence="2" id="KW-1185">Reference proteome</keyword>
<comment type="caution">
    <text evidence="1">The sequence shown here is derived from an EMBL/GenBank/DDBJ whole genome shotgun (WGS) entry which is preliminary data.</text>
</comment>
<dbReference type="RefSeq" id="WP_127197477.1">
    <property type="nucleotide sequence ID" value="NZ_RZNX01000001.1"/>
</dbReference>
<reference evidence="1 2" key="1">
    <citation type="submission" date="2018-12" db="EMBL/GenBank/DDBJ databases">
        <authorList>
            <person name="Sun L."/>
            <person name="Chen Z."/>
        </authorList>
    </citation>
    <scope>NUCLEOTIDE SEQUENCE [LARGE SCALE GENOMIC DNA]</scope>
    <source>
        <strain evidence="1 2">3-5-3</strain>
    </source>
</reference>
<dbReference type="Gene3D" id="3.30.530.20">
    <property type="match status" value="1"/>
</dbReference>
<dbReference type="Proteomes" id="UP000272464">
    <property type="component" value="Unassembled WGS sequence"/>
</dbReference>
<dbReference type="AlphaFoldDB" id="A0A433XP82"/>